<feature type="region of interest" description="Disordered" evidence="1">
    <location>
        <begin position="244"/>
        <end position="266"/>
    </location>
</feature>
<reference evidence="4 5" key="1">
    <citation type="journal article" date="2014" name="PLoS Genet.">
        <title>Phylogenetically driven sequencing of extremely halophilic archaea reveals strategies for static and dynamic osmo-response.</title>
        <authorList>
            <person name="Becker E.A."/>
            <person name="Seitzer P.M."/>
            <person name="Tritt A."/>
            <person name="Larsen D."/>
            <person name="Krusor M."/>
            <person name="Yao A.I."/>
            <person name="Wu D."/>
            <person name="Madern D."/>
            <person name="Eisen J.A."/>
            <person name="Darling A.E."/>
            <person name="Facciotti M.T."/>
        </authorList>
    </citation>
    <scope>NUCLEOTIDE SEQUENCE [LARGE SCALE GENOMIC DNA]</scope>
    <source>
        <strain evidence="4 5">DSM 12278</strain>
    </source>
</reference>
<evidence type="ECO:0000313" key="5">
    <source>
        <dbReference type="Proteomes" id="UP000011554"/>
    </source>
</evidence>
<name>M0B583_NATA1</name>
<feature type="domain" description="MOFRL-associated" evidence="3">
    <location>
        <begin position="16"/>
        <end position="250"/>
    </location>
</feature>
<dbReference type="Pfam" id="PF05161">
    <property type="entry name" value="MOFRL"/>
    <property type="match status" value="1"/>
</dbReference>
<comment type="caution">
    <text evidence="4">The sequence shown here is derived from an EMBL/GenBank/DDBJ whole genome shotgun (WGS) entry which is preliminary data.</text>
</comment>
<dbReference type="Gene3D" id="3.40.50.10180">
    <property type="entry name" value="Glycerate kinase, MOFRL-like N-terminal domain"/>
    <property type="match status" value="1"/>
</dbReference>
<dbReference type="PATRIC" id="fig|29540.5.peg.378"/>
<dbReference type="OrthoDB" id="10741at2157"/>
<feature type="domain" description="MOFRL" evidence="2">
    <location>
        <begin position="333"/>
        <end position="433"/>
    </location>
</feature>
<dbReference type="EMBL" id="AOIO01000007">
    <property type="protein sequence ID" value="ELZ05423.1"/>
    <property type="molecule type" value="Genomic_DNA"/>
</dbReference>
<dbReference type="Proteomes" id="UP000011554">
    <property type="component" value="Unassembled WGS sequence"/>
</dbReference>
<accession>M0B583</accession>
<organism evidence="4 5">
    <name type="scientific">Natrialba asiatica (strain ATCC 700177 / DSM 12278 / JCM 9576 / FERM P-10747 / NBRC 102637 / 172P1)</name>
    <dbReference type="NCBI Taxonomy" id="29540"/>
    <lineage>
        <taxon>Archaea</taxon>
        <taxon>Methanobacteriati</taxon>
        <taxon>Methanobacteriota</taxon>
        <taxon>Stenosarchaea group</taxon>
        <taxon>Halobacteria</taxon>
        <taxon>Halobacteriales</taxon>
        <taxon>Natrialbaceae</taxon>
        <taxon>Natrialba</taxon>
    </lineage>
</organism>
<proteinExistence type="predicted"/>
<dbReference type="STRING" id="29540.C481_01842"/>
<dbReference type="InterPro" id="IPR039760">
    <property type="entry name" value="MOFRL_protein"/>
</dbReference>
<dbReference type="Gene3D" id="3.40.1480.10">
    <property type="entry name" value="MOFRL domain"/>
    <property type="match status" value="1"/>
</dbReference>
<dbReference type="AlphaFoldDB" id="M0B583"/>
<gene>
    <name evidence="4" type="ORF">C481_01842</name>
</gene>
<dbReference type="InterPro" id="IPR025286">
    <property type="entry name" value="MOFRL_assoc_dom"/>
</dbReference>
<protein>
    <submittedName>
        <fullName evidence="4">Hydroxypyruvate reductase</fullName>
    </submittedName>
</protein>
<evidence type="ECO:0000256" key="1">
    <source>
        <dbReference type="SAM" id="MobiDB-lite"/>
    </source>
</evidence>
<dbReference type="PANTHER" id="PTHR12227">
    <property type="entry name" value="GLYCERATE KINASE"/>
    <property type="match status" value="1"/>
</dbReference>
<sequence length="448" mass="45536">MGPRHHDTADRRTAAVDCLTAGIDAAHPRRVVEETVTLDDRGRTLVVDDTRIDLAAIDDVLVAGGGNAAGHVAAALESILGDELDGGAVVTDDPVAVDRVSIREGTHPLPSSENVDGTRDVLAVADAAGADDLVLAVVTGGASALLAAPAADVALSDLREVTEALLERGADIESINAVRKHCSAVKGGRLAGRAGPARVVGLVLSDVIGDPLGVIASGPTAPDQTTYADAIAVLEEYDVTPPSSVEAHLERGRDGDGETPDADDPRVRTVDNHVLANADTAIEGAAREAAASGYDPVVLSTRVRGEARAAATTHVAVAEEIAATGRPVEPPAAVLSGGETTVTVRGDGDGGPNLEFSLQGALELDPDAPIVLGSVDTDGFDGGTDVAGAVVDGETVTDRRAATTALRENDAGGFFAGRGELVRTGATGTNVNDLRILVVDDPDDYDDE</sequence>
<dbReference type="GO" id="GO:0005737">
    <property type="term" value="C:cytoplasm"/>
    <property type="evidence" value="ECO:0007669"/>
    <property type="project" value="TreeGrafter"/>
</dbReference>
<evidence type="ECO:0000259" key="2">
    <source>
        <dbReference type="Pfam" id="PF05161"/>
    </source>
</evidence>
<feature type="compositionally biased region" description="Basic and acidic residues" evidence="1">
    <location>
        <begin position="247"/>
        <end position="256"/>
    </location>
</feature>
<dbReference type="PANTHER" id="PTHR12227:SF0">
    <property type="entry name" value="GLYCERATE KINASE"/>
    <property type="match status" value="1"/>
</dbReference>
<keyword evidence="5" id="KW-1185">Reference proteome</keyword>
<dbReference type="RefSeq" id="WP_006107121.1">
    <property type="nucleotide sequence ID" value="NZ_AOIO01000007.1"/>
</dbReference>
<dbReference type="Pfam" id="PF13660">
    <property type="entry name" value="DUF4147"/>
    <property type="match status" value="1"/>
</dbReference>
<evidence type="ECO:0000313" key="4">
    <source>
        <dbReference type="EMBL" id="ELZ05423.1"/>
    </source>
</evidence>
<dbReference type="SUPFAM" id="SSF82544">
    <property type="entry name" value="GckA/TtuD-like"/>
    <property type="match status" value="1"/>
</dbReference>
<dbReference type="InterPro" id="IPR038614">
    <property type="entry name" value="GK_N_sf"/>
</dbReference>
<evidence type="ECO:0000259" key="3">
    <source>
        <dbReference type="Pfam" id="PF13660"/>
    </source>
</evidence>
<dbReference type="GO" id="GO:0008887">
    <property type="term" value="F:glycerate kinase activity"/>
    <property type="evidence" value="ECO:0007669"/>
    <property type="project" value="InterPro"/>
</dbReference>
<keyword evidence="4" id="KW-0670">Pyruvate</keyword>
<dbReference type="eggNOG" id="arCOG04170">
    <property type="taxonomic scope" value="Archaea"/>
</dbReference>
<dbReference type="InterPro" id="IPR037035">
    <property type="entry name" value="GK-like_C_sf"/>
</dbReference>
<dbReference type="InterPro" id="IPR007835">
    <property type="entry name" value="MOFRL"/>
</dbReference>